<accession>A0A8J6QND0</accession>
<evidence type="ECO:0000313" key="2">
    <source>
        <dbReference type="EMBL" id="MBD1399446.1"/>
    </source>
</evidence>
<dbReference type="AlphaFoldDB" id="A0A8J6QND0"/>
<dbReference type="InterPro" id="IPR002725">
    <property type="entry name" value="YgjP-like_metallopeptidase"/>
</dbReference>
<dbReference type="InterPro" id="IPR053136">
    <property type="entry name" value="UTP_pyrophosphatase-like"/>
</dbReference>
<protein>
    <submittedName>
        <fullName evidence="2">M48 family metallopeptidase</fullName>
    </submittedName>
</protein>
<dbReference type="EMBL" id="JACWUN010000002">
    <property type="protein sequence ID" value="MBD1399446.1"/>
    <property type="molecule type" value="Genomic_DNA"/>
</dbReference>
<feature type="domain" description="YgjP-like metallopeptidase" evidence="1">
    <location>
        <begin position="27"/>
        <end position="231"/>
    </location>
</feature>
<dbReference type="RefSeq" id="WP_191153723.1">
    <property type="nucleotide sequence ID" value="NZ_JACWUN010000002.1"/>
</dbReference>
<gene>
    <name evidence="2" type="ORF">ICT70_02045</name>
</gene>
<comment type="caution">
    <text evidence="2">The sequence shown here is derived from an EMBL/GenBank/DDBJ whole genome shotgun (WGS) entry which is preliminary data.</text>
</comment>
<reference evidence="2" key="1">
    <citation type="submission" date="2020-09" db="EMBL/GenBank/DDBJ databases">
        <title>Pelobacter alkaliphilus sp. nov., a novel anaerobic arsenate-reducing bacterium from terrestrial mud volcano.</title>
        <authorList>
            <person name="Khomyakova M.A."/>
            <person name="Merkel A.Y."/>
            <person name="Slobodkin A.I."/>
        </authorList>
    </citation>
    <scope>NUCLEOTIDE SEQUENCE</scope>
    <source>
        <strain evidence="2">M08fum</strain>
    </source>
</reference>
<name>A0A8J6QND0_9BACT</name>
<sequence>MTTKQHYIEVGGLQVEVVRKSIKNLHLAVYPPEGRVRVAVPLAVDDEAVRLAVISKLGWIKRKQEAFARQPRQSQRDMVTGESHYFQGRRYRLKVVEGSGANKVYISGKNIILHIKPGTERDRREAILTNWYRQQLKEMIPELLAKWEPVVGAKTLEWGVKKMKTRWGSCNSQARRIWLNLELAKKPLSCLEYVLVHELVHLHERRHNDNFRKLMDQFMPQWRNQRDLLNSAPLGHEEWGY</sequence>
<dbReference type="PANTHER" id="PTHR30399:SF1">
    <property type="entry name" value="UTP PYROPHOSPHATASE"/>
    <property type="match status" value="1"/>
</dbReference>
<dbReference type="Proteomes" id="UP000632828">
    <property type="component" value="Unassembled WGS sequence"/>
</dbReference>
<dbReference type="Pfam" id="PF01863">
    <property type="entry name" value="YgjP-like"/>
    <property type="match status" value="1"/>
</dbReference>
<proteinExistence type="predicted"/>
<evidence type="ECO:0000313" key="3">
    <source>
        <dbReference type="Proteomes" id="UP000632828"/>
    </source>
</evidence>
<organism evidence="2 3">
    <name type="scientific">Pelovirga terrestris</name>
    <dbReference type="NCBI Taxonomy" id="2771352"/>
    <lineage>
        <taxon>Bacteria</taxon>
        <taxon>Pseudomonadati</taxon>
        <taxon>Thermodesulfobacteriota</taxon>
        <taxon>Desulfuromonadia</taxon>
        <taxon>Geobacterales</taxon>
        <taxon>Geobacteraceae</taxon>
        <taxon>Pelovirga</taxon>
    </lineage>
</organism>
<dbReference type="PANTHER" id="PTHR30399">
    <property type="entry name" value="UNCHARACTERIZED PROTEIN YGJP"/>
    <property type="match status" value="1"/>
</dbReference>
<evidence type="ECO:0000259" key="1">
    <source>
        <dbReference type="Pfam" id="PF01863"/>
    </source>
</evidence>
<dbReference type="Gene3D" id="3.30.2010.10">
    <property type="entry name" value="Metalloproteases ('zincins'), catalytic domain"/>
    <property type="match status" value="1"/>
</dbReference>
<dbReference type="CDD" id="cd07344">
    <property type="entry name" value="M48_yhfN_like"/>
    <property type="match status" value="1"/>
</dbReference>
<keyword evidence="3" id="KW-1185">Reference proteome</keyword>